<protein>
    <submittedName>
        <fullName evidence="1">Unnamed protein product</fullName>
    </submittedName>
</protein>
<dbReference type="EMBL" id="BSXV01001146">
    <property type="protein sequence ID" value="GME91925.1"/>
    <property type="molecule type" value="Genomic_DNA"/>
</dbReference>
<comment type="caution">
    <text evidence="1">The sequence shown here is derived from an EMBL/GenBank/DDBJ whole genome shotgun (WGS) entry which is preliminary data.</text>
</comment>
<reference evidence="1" key="1">
    <citation type="submission" date="2023-04" db="EMBL/GenBank/DDBJ databases">
        <title>Candida boidinii NBRC 1967.</title>
        <authorList>
            <person name="Ichikawa N."/>
            <person name="Sato H."/>
            <person name="Tonouchi N."/>
        </authorList>
    </citation>
    <scope>NUCLEOTIDE SEQUENCE</scope>
    <source>
        <strain evidence="1">NBRC 1967</strain>
    </source>
</reference>
<accession>A0ACB5TN76</accession>
<proteinExistence type="predicted"/>
<evidence type="ECO:0000313" key="1">
    <source>
        <dbReference type="EMBL" id="GME91925.1"/>
    </source>
</evidence>
<gene>
    <name evidence="1" type="ORF">Cboi01_000250700</name>
</gene>
<dbReference type="Proteomes" id="UP001165101">
    <property type="component" value="Unassembled WGS sequence"/>
</dbReference>
<name>A0ACB5TN76_CANBO</name>
<sequence length="98" mass="11306">MAKPTAAGRFAVISIGLLTGFSYGLYILKDYQIIKYDPPSPENFDKDGNWKEKTWFKLRFTDRVQPLELKPEAKQRVLEEREAKEHQTPSSNNNSDSN</sequence>
<organism evidence="1 2">
    <name type="scientific">Candida boidinii</name>
    <name type="common">Yeast</name>
    <dbReference type="NCBI Taxonomy" id="5477"/>
    <lineage>
        <taxon>Eukaryota</taxon>
        <taxon>Fungi</taxon>
        <taxon>Dikarya</taxon>
        <taxon>Ascomycota</taxon>
        <taxon>Saccharomycotina</taxon>
        <taxon>Pichiomycetes</taxon>
        <taxon>Pichiales</taxon>
        <taxon>Pichiaceae</taxon>
        <taxon>Ogataea</taxon>
        <taxon>Ogataea/Candida clade</taxon>
    </lineage>
</organism>
<keyword evidence="2" id="KW-1185">Reference proteome</keyword>
<evidence type="ECO:0000313" key="2">
    <source>
        <dbReference type="Proteomes" id="UP001165101"/>
    </source>
</evidence>